<dbReference type="AlphaFoldDB" id="A0A4W6FPA4"/>
<feature type="region of interest" description="Disordered" evidence="1">
    <location>
        <begin position="514"/>
        <end position="575"/>
    </location>
</feature>
<evidence type="ECO:0000313" key="3">
    <source>
        <dbReference type="Proteomes" id="UP000314980"/>
    </source>
</evidence>
<protein>
    <submittedName>
        <fullName evidence="2">von Willebrand factor A domain containing 5B1</fullName>
    </submittedName>
</protein>
<dbReference type="InterPro" id="IPR052627">
    <property type="entry name" value="VWA_domain-containing"/>
</dbReference>
<evidence type="ECO:0000256" key="1">
    <source>
        <dbReference type="SAM" id="MobiDB-lite"/>
    </source>
</evidence>
<gene>
    <name evidence="2" type="primary">VWA5B1</name>
</gene>
<organism evidence="2 3">
    <name type="scientific">Lates calcarifer</name>
    <name type="common">Barramundi</name>
    <name type="synonym">Holocentrus calcarifer</name>
    <dbReference type="NCBI Taxonomy" id="8187"/>
    <lineage>
        <taxon>Eukaryota</taxon>
        <taxon>Metazoa</taxon>
        <taxon>Chordata</taxon>
        <taxon>Craniata</taxon>
        <taxon>Vertebrata</taxon>
        <taxon>Euteleostomi</taxon>
        <taxon>Actinopterygii</taxon>
        <taxon>Neopterygii</taxon>
        <taxon>Teleostei</taxon>
        <taxon>Neoteleostei</taxon>
        <taxon>Acanthomorphata</taxon>
        <taxon>Carangaria</taxon>
        <taxon>Carangaria incertae sedis</taxon>
        <taxon>Centropomidae</taxon>
        <taxon>Lates</taxon>
    </lineage>
</organism>
<dbReference type="InParanoid" id="A0A4W6FPA4"/>
<reference evidence="3" key="1">
    <citation type="submission" date="2015-09" db="EMBL/GenBank/DDBJ databases">
        <authorList>
            <person name="Sai Rama Sridatta P."/>
        </authorList>
    </citation>
    <scope>NUCLEOTIDE SEQUENCE [LARGE SCALE GENOMIC DNA]</scope>
</reference>
<feature type="region of interest" description="Disordered" evidence="1">
    <location>
        <begin position="157"/>
        <end position="223"/>
    </location>
</feature>
<keyword evidence="3" id="KW-1185">Reference proteome</keyword>
<feature type="compositionally biased region" description="Low complexity" evidence="1">
    <location>
        <begin position="677"/>
        <end position="689"/>
    </location>
</feature>
<dbReference type="Proteomes" id="UP000314980">
    <property type="component" value="Unassembled WGS sequence"/>
</dbReference>
<name>A0A4W6FPA4_LATCA</name>
<dbReference type="Ensembl" id="ENSLCAT00010053773.1">
    <property type="protein sequence ID" value="ENSLCAP00010052414.1"/>
    <property type="gene ID" value="ENSLCAG00010024401.1"/>
</dbReference>
<reference evidence="2" key="3">
    <citation type="submission" date="2025-09" db="UniProtKB">
        <authorList>
            <consortium name="Ensembl"/>
        </authorList>
    </citation>
    <scope>IDENTIFICATION</scope>
</reference>
<dbReference type="GeneTree" id="ENSGT00940000158938"/>
<accession>A0A4W6FPA4</accession>
<dbReference type="STRING" id="8187.ENSLCAP00010052414"/>
<feature type="compositionally biased region" description="Polar residues" evidence="1">
    <location>
        <begin position="735"/>
        <end position="746"/>
    </location>
</feature>
<feature type="region of interest" description="Disordered" evidence="1">
    <location>
        <begin position="674"/>
        <end position="776"/>
    </location>
</feature>
<dbReference type="PANTHER" id="PTHR46299:SF1">
    <property type="entry name" value="VON WILLEBRAND FACTOR A DOMAIN-CONTAINING PROTEIN 5B1"/>
    <property type="match status" value="1"/>
</dbReference>
<dbReference type="PANTHER" id="PTHR46299">
    <property type="entry name" value="VON WILLEBRAND FACTOR A DOMAIN-CONTAINING PROTEIN 5B2-RELATED"/>
    <property type="match status" value="1"/>
</dbReference>
<feature type="region of interest" description="Disordered" evidence="1">
    <location>
        <begin position="311"/>
        <end position="372"/>
    </location>
</feature>
<sequence length="862" mass="94779">MFYIYLYPQHLFRSLQKVMFHAHVCVDLSMELQYLMCSCRCFTFGIGQNACRRLVQGLATVSKGTAEFLAEGERLQPKMIKSLKKTMSPVLSDISIEWLFPETKEVLLSPVGNTFLFPGDSLIGYSVVCDTTRYHANPKSDKRRRYSMMRSIESASSVFYHSQEEDPAKTSVDSQGSYREAPSGPLYDSYQDSMIDGSPVTTEQDPMGLDKTSPRRRAYSTNQIIDYNPAKRVYTPSDPSSVVPKNPLRRAKVQELIGQMSPEHEAQWKNDYQPQLASLCATSSRGRPASCHRPFPQQELLLQQEADSELHHHPLPQDNPLPNSSSSSSGSSGGGGVVLPAARNAAGDDGSRSSTDSPSVGSVGDTDGYGHQLCQAETPQETHISDLGAANQHKGDCKAVVSGLLCGKPMKWEVVFDIEPFLNGREREEKVHEELWNETFHHLAGRSIIHDFEHMANKECEIEHGSGRKYQLYAIHTSKACNILSKYTAFVPIDLDTNEYLQTCIEYINPGEGLKRGSHSSSRSGSRKNRGYSIGLGRSQSGGVSEEVEDVLLPSGEDGVSPCSTPSSSGWERCSFPEVSQRSPSVTSDQSQKSVESLFSARLALSRTRLLTRAAKGFMCRSHSKSGDSIGESDNENKDYIPLLLLQLACGAFPLDTALCDTINVPMDKLKWTSPFTSHRTSLGHLSHSSSRRTESTDEEHRSPCEPETYQHPAEQTVGIHSPSPLSRGAWADVTPSSLGSPSTTAEPPLSPHPQVDSGRSSGSGGSETASPGGALKRMLNPESMVWATAVALAWLEHSSASYFIEWELVAAKASMWLSEQDIPEGRDLASIKAAANQLFIILRHWDENLQLNMLCYNPNSV</sequence>
<reference evidence="2" key="2">
    <citation type="submission" date="2025-08" db="UniProtKB">
        <authorList>
            <consortium name="Ensembl"/>
        </authorList>
    </citation>
    <scope>IDENTIFICATION</scope>
</reference>
<feature type="compositionally biased region" description="Basic and acidic residues" evidence="1">
    <location>
        <begin position="692"/>
        <end position="705"/>
    </location>
</feature>
<evidence type="ECO:0000313" key="2">
    <source>
        <dbReference type="Ensembl" id="ENSLCAP00010052414.1"/>
    </source>
</evidence>
<proteinExistence type="predicted"/>